<dbReference type="Proteomes" id="UP000295192">
    <property type="component" value="Unassembled WGS sequence"/>
</dbReference>
<evidence type="ECO:0000256" key="3">
    <source>
        <dbReference type="ARBA" id="ARBA00023204"/>
    </source>
</evidence>
<evidence type="ECO:0000256" key="5">
    <source>
        <dbReference type="ARBA" id="ARBA00025747"/>
    </source>
</evidence>
<dbReference type="PANTHER" id="PTHR32235:SF1">
    <property type="entry name" value="NON-HOMOLOGOUS END-JOINING FACTOR 1"/>
    <property type="match status" value="1"/>
</dbReference>
<dbReference type="GO" id="GO:0006303">
    <property type="term" value="P:double-strand break repair via nonhomologous end joining"/>
    <property type="evidence" value="ECO:0007669"/>
    <property type="project" value="TreeGrafter"/>
</dbReference>
<protein>
    <submittedName>
        <fullName evidence="7">Uncharacterized protein</fullName>
    </submittedName>
</protein>
<keyword evidence="2" id="KW-0227">DNA damage</keyword>
<keyword evidence="8" id="KW-1185">Reference proteome</keyword>
<evidence type="ECO:0000256" key="2">
    <source>
        <dbReference type="ARBA" id="ARBA00022763"/>
    </source>
</evidence>
<dbReference type="OrthoDB" id="2155935at2759"/>
<dbReference type="OMA" id="KWEWHLK"/>
<organism evidence="7 8">
    <name type="scientific">Drosophila navojoa</name>
    <name type="common">Fruit fly</name>
    <dbReference type="NCBI Taxonomy" id="7232"/>
    <lineage>
        <taxon>Eukaryota</taxon>
        <taxon>Metazoa</taxon>
        <taxon>Ecdysozoa</taxon>
        <taxon>Arthropoda</taxon>
        <taxon>Hexapoda</taxon>
        <taxon>Insecta</taxon>
        <taxon>Pterygota</taxon>
        <taxon>Neoptera</taxon>
        <taxon>Endopterygota</taxon>
        <taxon>Diptera</taxon>
        <taxon>Brachycera</taxon>
        <taxon>Muscomorpha</taxon>
        <taxon>Ephydroidea</taxon>
        <taxon>Drosophilidae</taxon>
        <taxon>Drosophila</taxon>
    </lineage>
</organism>
<reference evidence="7 8" key="1">
    <citation type="journal article" date="2019" name="J. Hered.">
        <title>An Improved Genome Assembly for Drosophila navojoa, the Basal Species in the mojavensis Cluster.</title>
        <authorList>
            <person name="Vanderlinde T."/>
            <person name="Dupim E.G."/>
            <person name="Nazario-Yepiz N.O."/>
            <person name="Carvalho A.B."/>
        </authorList>
    </citation>
    <scope>NUCLEOTIDE SEQUENCE [LARGE SCALE GENOMIC DNA]</scope>
    <source>
        <strain evidence="7">Navoj_Jal97</strain>
        <tissue evidence="7">Whole organism</tissue>
    </source>
</reference>
<sequence>MSCLISGAADEDQVLQFCCHDQRKELSYSEDLPVAEFLKRIKQLNKRVEFPAEAVRTALSSAQPAEATFRAASQNGAEGQQETNQDDEQLERRTVLSLKYRIEGTPAPLKWEWHLTSTDSVLLTFYRHMLKNALHTAASLSKNVHYLLDIVKKKDIEVQQYRRDGARHWRTTVATEPFDVEAFSAQNKQLLSAVAAFEPAEQKLDDVPTATSTIKSESAGCSTNVAAKCLSPRNRKRKAMETGKQHVERKVLQRRRVPQLQYKSSESQESELDAMFGQIKAESVKTEVESTVPEIKEETSSDDEAPKTELDEIMQLINRTEEQTKKILEQHQIT</sequence>
<dbReference type="Gene3D" id="2.170.210.10">
    <property type="entry name" value="DNA double-strand break repair and VJ recombination XRCC4, N-terminal"/>
    <property type="match status" value="1"/>
</dbReference>
<evidence type="ECO:0000313" key="8">
    <source>
        <dbReference type="Proteomes" id="UP000295192"/>
    </source>
</evidence>
<gene>
    <name evidence="7" type="ORF">AWZ03_013725</name>
</gene>
<feature type="region of interest" description="Disordered" evidence="6">
    <location>
        <begin position="66"/>
        <end position="90"/>
    </location>
</feature>
<dbReference type="PANTHER" id="PTHR32235">
    <property type="entry name" value="NON-HOMOLOGOUS END-JOINING FACTOR 1"/>
    <property type="match status" value="1"/>
</dbReference>
<dbReference type="InterPro" id="IPR052287">
    <property type="entry name" value="NHEJ_factor"/>
</dbReference>
<comment type="subcellular location">
    <subcellularLocation>
        <location evidence="1">Nucleus</location>
    </subcellularLocation>
</comment>
<feature type="compositionally biased region" description="Polar residues" evidence="6">
    <location>
        <begin position="71"/>
        <end position="83"/>
    </location>
</feature>
<keyword evidence="3" id="KW-0234">DNA repair</keyword>
<dbReference type="InterPro" id="IPR038051">
    <property type="entry name" value="XRCC4-like_N_sf"/>
</dbReference>
<comment type="caution">
    <text evidence="7">The sequence shown here is derived from an EMBL/GenBank/DDBJ whole genome shotgun (WGS) entry which is preliminary data.</text>
</comment>
<evidence type="ECO:0000256" key="6">
    <source>
        <dbReference type="SAM" id="MobiDB-lite"/>
    </source>
</evidence>
<evidence type="ECO:0000256" key="4">
    <source>
        <dbReference type="ARBA" id="ARBA00023242"/>
    </source>
</evidence>
<comment type="similarity">
    <text evidence="5">Belongs to the XRCC4-XLF family. XLF subfamily.</text>
</comment>
<dbReference type="GO" id="GO:0045027">
    <property type="term" value="F:DNA end binding"/>
    <property type="evidence" value="ECO:0007669"/>
    <property type="project" value="TreeGrafter"/>
</dbReference>
<feature type="region of interest" description="Disordered" evidence="6">
    <location>
        <begin position="284"/>
        <end position="308"/>
    </location>
</feature>
<keyword evidence="4" id="KW-0539">Nucleus</keyword>
<proteinExistence type="inferred from homology"/>
<dbReference type="GO" id="GO:0032807">
    <property type="term" value="C:DNA ligase IV complex"/>
    <property type="evidence" value="ECO:0007669"/>
    <property type="project" value="TreeGrafter"/>
</dbReference>
<evidence type="ECO:0000256" key="1">
    <source>
        <dbReference type="ARBA" id="ARBA00004123"/>
    </source>
</evidence>
<dbReference type="Gene3D" id="1.10.287.450">
    <property type="entry name" value="Helix hairpin bin"/>
    <property type="match status" value="1"/>
</dbReference>
<evidence type="ECO:0000313" key="7">
    <source>
        <dbReference type="EMBL" id="TDG39850.1"/>
    </source>
</evidence>
<accession>A0A484AVG3</accession>
<name>A0A484AVG3_DRONA</name>
<dbReference type="AlphaFoldDB" id="A0A484AVG3"/>
<dbReference type="EMBL" id="LSRL02000786">
    <property type="protein sequence ID" value="TDG39850.1"/>
    <property type="molecule type" value="Genomic_DNA"/>
</dbReference>